<name>I3X559_SINF2</name>
<evidence type="ECO:0000313" key="3">
    <source>
        <dbReference type="Proteomes" id="UP000006180"/>
    </source>
</evidence>
<organism evidence="2 3">
    <name type="scientific">Sinorhizobium fredii (strain USDA 257)</name>
    <dbReference type="NCBI Taxonomy" id="1185652"/>
    <lineage>
        <taxon>Bacteria</taxon>
        <taxon>Pseudomonadati</taxon>
        <taxon>Pseudomonadota</taxon>
        <taxon>Alphaproteobacteria</taxon>
        <taxon>Hyphomicrobiales</taxon>
        <taxon>Rhizobiaceae</taxon>
        <taxon>Sinorhizobium/Ensifer group</taxon>
        <taxon>Sinorhizobium</taxon>
    </lineage>
</organism>
<dbReference type="PATRIC" id="fig|1185652.3.peg.2527"/>
<dbReference type="KEGG" id="sfd:USDA257_c24390"/>
<dbReference type="HOGENOM" id="CLU_3066220_0_0_5"/>
<feature type="region of interest" description="Disordered" evidence="1">
    <location>
        <begin position="15"/>
        <end position="53"/>
    </location>
</feature>
<proteinExistence type="predicted"/>
<accession>I3X559</accession>
<evidence type="ECO:0000313" key="2">
    <source>
        <dbReference type="EMBL" id="AFL51015.1"/>
    </source>
</evidence>
<reference evidence="2 3" key="1">
    <citation type="journal article" date="2012" name="J. Bacteriol.">
        <title>Complete genome sequence of the broad-host-range strain Sinorhizobium fredii USDA257.</title>
        <authorList>
            <person name="Schuldes J."/>
            <person name="Rodriguez Orbegoso M."/>
            <person name="Schmeisser C."/>
            <person name="Krishnan H.B."/>
            <person name="Daniel R."/>
            <person name="Streit W.R."/>
        </authorList>
    </citation>
    <scope>NUCLEOTIDE SEQUENCE [LARGE SCALE GENOMIC DNA]</scope>
    <source>
        <strain evidence="2 3">USDA 257</strain>
    </source>
</reference>
<protein>
    <submittedName>
        <fullName evidence="2">Uncharacterized protein</fullName>
    </submittedName>
</protein>
<dbReference type="Proteomes" id="UP000006180">
    <property type="component" value="Chromosome"/>
</dbReference>
<dbReference type="EMBL" id="CP003563">
    <property type="protein sequence ID" value="AFL51015.1"/>
    <property type="molecule type" value="Genomic_DNA"/>
</dbReference>
<evidence type="ECO:0000256" key="1">
    <source>
        <dbReference type="SAM" id="MobiDB-lite"/>
    </source>
</evidence>
<dbReference type="AlphaFoldDB" id="I3X559"/>
<gene>
    <name evidence="2" type="ORF">USDA257_c24390</name>
</gene>
<sequence>MGSARCICHPPASACGRSPSPCAGGSPRSSHRRRMLSPTACAQARSGDDMGDR</sequence>